<feature type="chain" id="PRO_5026986046" evidence="1">
    <location>
        <begin position="22"/>
        <end position="719"/>
    </location>
</feature>
<sequence>MDYIVVVYCMLLPFAAHSIWAHTGAVEECPGRSVPQLRADATHFELSLLFYYVSWSSDARQARLAYDGVAHYYHDYAYFGAIDCWHLQCNCSRTHRPAHGLGGGYPEKWPTLIVHLGRQTIQYQGSWHFEDLTRFLNHVIQPIDRVHNSGELDALRRISDAVVLALLDSPDSLAYKRFVAAAVRWLELDPERNIRYTVALGPSAKGMLKSEHITLPQLAVIDSRNVHTYNGTKGRHWQSLDLLRWVRTTLKGMALLADGYGTPMTIAVKARLSPVLAMGIKSAASRSVDAKSFFMGEDLTGSPPSKDNAACEIYWQLDAEDNLGEKKQRHSLLQMPAELYTSAKELQPQQLATHCYQIWQLNRATLINYYRINSYLNFLWSQHVHQRHFSVSSGITASRLLALHGRNRCLALSQHGTPALKIGIAKLVTKYGQLIWQHSTEYSTQNRSLGVVLFDAVKYRDYLQQLGIGRTAHQLKTEATSLQIFIVDVAQEALYVMPQQQTFSYLALKEFIKQFYARQLPRLHRSAPTTLPSAISDGYIHTYNRQLLLQALQRQNATNVVLMHRTDCALSAVLSQVLVQVAAMLRSPALHFVRFNSQDNDLPWELSMDVTPALLVFPQARPTESVVFPIDVKADVQNVFAFILAQLEPELQLRLVLSSCRRRVRHVRSCLDFARTLVLQHVSQYLKYWEIFEKERDLILSYLKQFNEIHIAIESSIRL</sequence>
<reference evidence="3" key="1">
    <citation type="submission" date="2025-08" db="UniProtKB">
        <authorList>
            <consortium name="RefSeq"/>
        </authorList>
    </citation>
    <scope>IDENTIFICATION</scope>
    <source>
        <strain evidence="3">11010-0011.00</strain>
        <tissue evidence="3">Whole body</tissue>
    </source>
</reference>
<evidence type="ECO:0000313" key="2">
    <source>
        <dbReference type="Proteomes" id="UP000504634"/>
    </source>
</evidence>
<dbReference type="GeneID" id="115622683"/>
<gene>
    <name evidence="3" type="primary">LOC115622683</name>
</gene>
<dbReference type="PANTHER" id="PTHR46497:SF1">
    <property type="entry name" value="THIOREDOXIN DOMAIN-CONTAINING PROTEIN 11"/>
    <property type="match status" value="1"/>
</dbReference>
<protein>
    <submittedName>
        <fullName evidence="3">Uncharacterized protein LOC115622683</fullName>
    </submittedName>
</protein>
<dbReference type="PANTHER" id="PTHR46497">
    <property type="entry name" value="THIOREDOXIN DOMAIN-CONTAINING PROTEIN 11"/>
    <property type="match status" value="1"/>
</dbReference>
<dbReference type="OrthoDB" id="1910803at2759"/>
<accession>A0A6J2T6J4</accession>
<keyword evidence="2" id="KW-1185">Reference proteome</keyword>
<evidence type="ECO:0000256" key="1">
    <source>
        <dbReference type="SAM" id="SignalP"/>
    </source>
</evidence>
<dbReference type="InterPro" id="IPR036249">
    <property type="entry name" value="Thioredoxin-like_sf"/>
</dbReference>
<dbReference type="InterPro" id="IPR052792">
    <property type="entry name" value="Thioredoxin_dom-contain_11"/>
</dbReference>
<dbReference type="RefSeq" id="XP_030372566.1">
    <property type="nucleotide sequence ID" value="XM_030516706.1"/>
</dbReference>
<name>A0A6J2T6J4_DROLE</name>
<dbReference type="AlphaFoldDB" id="A0A6J2T6J4"/>
<evidence type="ECO:0000313" key="3">
    <source>
        <dbReference type="RefSeq" id="XP_030372566.1"/>
    </source>
</evidence>
<dbReference type="Proteomes" id="UP000504634">
    <property type="component" value="Unplaced"/>
</dbReference>
<feature type="signal peptide" evidence="1">
    <location>
        <begin position="1"/>
        <end position="21"/>
    </location>
</feature>
<dbReference type="SUPFAM" id="SSF52833">
    <property type="entry name" value="Thioredoxin-like"/>
    <property type="match status" value="1"/>
</dbReference>
<organism evidence="2 3">
    <name type="scientific">Drosophila lebanonensis</name>
    <name type="common">Fruit fly</name>
    <name type="synonym">Scaptodrosophila lebanonensis</name>
    <dbReference type="NCBI Taxonomy" id="7225"/>
    <lineage>
        <taxon>Eukaryota</taxon>
        <taxon>Metazoa</taxon>
        <taxon>Ecdysozoa</taxon>
        <taxon>Arthropoda</taxon>
        <taxon>Hexapoda</taxon>
        <taxon>Insecta</taxon>
        <taxon>Pterygota</taxon>
        <taxon>Neoptera</taxon>
        <taxon>Endopterygota</taxon>
        <taxon>Diptera</taxon>
        <taxon>Brachycera</taxon>
        <taxon>Muscomorpha</taxon>
        <taxon>Ephydroidea</taxon>
        <taxon>Drosophilidae</taxon>
        <taxon>Scaptodrosophila</taxon>
    </lineage>
</organism>
<proteinExistence type="predicted"/>
<keyword evidence="1" id="KW-0732">Signal</keyword>